<dbReference type="GO" id="GO:1990904">
    <property type="term" value="C:ribonucleoprotein complex"/>
    <property type="evidence" value="ECO:0007669"/>
    <property type="project" value="UniProtKB-KW"/>
</dbReference>
<proteinExistence type="inferred from homology"/>
<dbReference type="InterPro" id="IPR035987">
    <property type="entry name" value="Ribosomal_uS8_sf"/>
</dbReference>
<dbReference type="GO" id="GO:0003735">
    <property type="term" value="F:structural constituent of ribosome"/>
    <property type="evidence" value="ECO:0007669"/>
    <property type="project" value="InterPro"/>
</dbReference>
<name>A0A7R7TQY7_9STRA</name>
<geneLocation type="plastid" evidence="4"/>
<dbReference type="AlphaFoldDB" id="A0A7R7TQY7"/>
<accession>A0A7R7TQY7</accession>
<dbReference type="GO" id="GO:0006412">
    <property type="term" value="P:translation"/>
    <property type="evidence" value="ECO:0007669"/>
    <property type="project" value="InterPro"/>
</dbReference>
<keyword evidence="4" id="KW-0934">Plastid</keyword>
<dbReference type="PANTHER" id="PTHR11758">
    <property type="entry name" value="40S RIBOSOMAL PROTEIN S15A"/>
    <property type="match status" value="1"/>
</dbReference>
<dbReference type="GO" id="GO:0005840">
    <property type="term" value="C:ribosome"/>
    <property type="evidence" value="ECO:0007669"/>
    <property type="project" value="UniProtKB-KW"/>
</dbReference>
<evidence type="ECO:0000256" key="1">
    <source>
        <dbReference type="ARBA" id="ARBA00006471"/>
    </source>
</evidence>
<organism evidence="4">
    <name type="scientific">Nitzschia putrida</name>
    <dbReference type="NCBI Taxonomy" id="2742595"/>
    <lineage>
        <taxon>Eukaryota</taxon>
        <taxon>Sar</taxon>
        <taxon>Stramenopiles</taxon>
        <taxon>Ochrophyta</taxon>
        <taxon>Bacillariophyta</taxon>
        <taxon>Bacillariophyceae</taxon>
        <taxon>Bacillariophycidae</taxon>
        <taxon>Bacillariales</taxon>
        <taxon>Bacillariaceae</taxon>
        <taxon>Nitzschia</taxon>
    </lineage>
</organism>
<evidence type="ECO:0000313" key="4">
    <source>
        <dbReference type="EMBL" id="BCQ06567.1"/>
    </source>
</evidence>
<dbReference type="GO" id="GO:0005737">
    <property type="term" value="C:cytoplasm"/>
    <property type="evidence" value="ECO:0007669"/>
    <property type="project" value="UniProtKB-ARBA"/>
</dbReference>
<dbReference type="InterPro" id="IPR000630">
    <property type="entry name" value="Ribosomal_uS8"/>
</dbReference>
<dbReference type="Gene3D" id="3.30.1370.30">
    <property type="match status" value="1"/>
</dbReference>
<keyword evidence="2 4" id="KW-0689">Ribosomal protein</keyword>
<dbReference type="FunFam" id="3.30.1490.10:FF:000001">
    <property type="entry name" value="30S ribosomal protein S8"/>
    <property type="match status" value="1"/>
</dbReference>
<gene>
    <name evidence="4" type="primary">rps8</name>
</gene>
<keyword evidence="3" id="KW-0687">Ribonucleoprotein</keyword>
<sequence length="126" mass="15165">MYIISHLINQIKQSIFLNHKILRIYKTKKSYSLIDFLYKEGFIKNFEEIKENKQDFLLLYLNKIKKFKNIKIISKPGVRFYKKIKKDLKNFHTKKELIVLSTSKGILTHKKAKYLNVGGEILFYIY</sequence>
<reference evidence="4" key="1">
    <citation type="submission" date="2021-01" db="EMBL/GenBank/DDBJ databases">
        <title>Organellar DNAs of a non-photosynthetic diatom.</title>
        <authorList>
            <person name="Kamikawa R."/>
            <person name="Tanizawa Y."/>
        </authorList>
    </citation>
    <scope>NUCLEOTIDE SEQUENCE</scope>
    <source>
        <strain evidence="4">NIES-4239</strain>
    </source>
</reference>
<dbReference type="SUPFAM" id="SSF56047">
    <property type="entry name" value="Ribosomal protein S8"/>
    <property type="match status" value="1"/>
</dbReference>
<protein>
    <submittedName>
        <fullName evidence="4">Ribosomal protein S8</fullName>
    </submittedName>
</protein>
<evidence type="ECO:0000256" key="3">
    <source>
        <dbReference type="ARBA" id="ARBA00023274"/>
    </source>
</evidence>
<dbReference type="EMBL" id="LC600867">
    <property type="protein sequence ID" value="BCQ06567.1"/>
    <property type="molecule type" value="Genomic_DNA"/>
</dbReference>
<evidence type="ECO:0000256" key="2">
    <source>
        <dbReference type="ARBA" id="ARBA00022980"/>
    </source>
</evidence>
<dbReference type="Gene3D" id="3.30.1490.10">
    <property type="match status" value="1"/>
</dbReference>
<dbReference type="Pfam" id="PF00410">
    <property type="entry name" value="Ribosomal_S8"/>
    <property type="match status" value="1"/>
</dbReference>
<comment type="similarity">
    <text evidence="1">Belongs to the universal ribosomal protein uS8 family.</text>
</comment>